<name>A0A6I6INA6_9RHOB</name>
<evidence type="ECO:0000313" key="5">
    <source>
        <dbReference type="Proteomes" id="UP000428330"/>
    </source>
</evidence>
<dbReference type="Proteomes" id="UP000428330">
    <property type="component" value="Chromosome"/>
</dbReference>
<accession>A0A6I6INA6</accession>
<feature type="domain" description="SGNH" evidence="3">
    <location>
        <begin position="404"/>
        <end position="646"/>
    </location>
</feature>
<dbReference type="AlphaFoldDB" id="A0A6I6INA6"/>
<dbReference type="GO" id="GO:0009103">
    <property type="term" value="P:lipopolysaccharide biosynthetic process"/>
    <property type="evidence" value="ECO:0007669"/>
    <property type="project" value="TreeGrafter"/>
</dbReference>
<keyword evidence="1" id="KW-1133">Transmembrane helix</keyword>
<feature type="transmembrane region" description="Helical" evidence="1">
    <location>
        <begin position="289"/>
        <end position="309"/>
    </location>
</feature>
<evidence type="ECO:0000259" key="2">
    <source>
        <dbReference type="Pfam" id="PF01757"/>
    </source>
</evidence>
<dbReference type="InterPro" id="IPR050879">
    <property type="entry name" value="Acyltransferase_3"/>
</dbReference>
<sequence length="650" mass="72582">MHDLAYRKELDGVRAIAVVSVILFHVGFPSMPGGYVGVDVFFVLSGYLICGQTYLRLRDGTYSATDFFARRIRRLSTAYFACFLVTALVAHMLFLREDLAEIYANLIGSVTFTNNYNLLFSQGYFNQDAHENPFLHTWSLSIEEQFYIVLPILILLTRRSLTAFTRMLVAGFVISLALALLSGQQIYLRDQRFFATSFRVWELALGGLVFVALERGWRLPRGPVLPLIGLALVIAPVGWIDDSWLYPGFITLAPTLGTALLIATASPAEGYVGRALAARPMAYIGRISYGAYLWHWPLIVYATTLWGALNDEFRTGLVLGSLALGAMSYHLIEQPIRRVNVRTHKEWLYAMFAVQTVILLLLAAWLSHQSTKEESFEDLAMQKIKTEIGNFHDRWDDCWNKMGPDEYCRIGAEGEGEVDYIVWGDSMANSALPGFDAYGKATGQRGFMATAAACAPLPDISREYGGAETCIAFNDGVRAYLKDAPPMTVYLMARWTYYAEGYDNQRSNTPNEAVMVDRAGAELPGPNIEIFEPAFAALLDEIGERHEVKVMNLWPVAPYSVPVVMLREAWFGTYVPPITLEAYEARGGRVVALLERLAKERGMQVFAPHETLCATGTCVLHEDGVPLYVDQTHLGQAGNRVLERMLLGQE</sequence>
<keyword evidence="4" id="KW-0808">Transferase</keyword>
<organism evidence="4 5">
    <name type="scientific">Roseovarius faecimaris</name>
    <dbReference type="NCBI Taxonomy" id="2494550"/>
    <lineage>
        <taxon>Bacteria</taxon>
        <taxon>Pseudomonadati</taxon>
        <taxon>Pseudomonadota</taxon>
        <taxon>Alphaproteobacteria</taxon>
        <taxon>Rhodobacterales</taxon>
        <taxon>Roseobacteraceae</taxon>
        <taxon>Roseovarius</taxon>
    </lineage>
</organism>
<feature type="transmembrane region" description="Helical" evidence="1">
    <location>
        <begin position="246"/>
        <end position="268"/>
    </location>
</feature>
<evidence type="ECO:0000256" key="1">
    <source>
        <dbReference type="SAM" id="Phobius"/>
    </source>
</evidence>
<feature type="transmembrane region" description="Helical" evidence="1">
    <location>
        <begin position="168"/>
        <end position="187"/>
    </location>
</feature>
<protein>
    <submittedName>
        <fullName evidence="4">Acyltransferase</fullName>
    </submittedName>
</protein>
<feature type="domain" description="Acyltransferase 3" evidence="2">
    <location>
        <begin position="8"/>
        <end position="320"/>
    </location>
</feature>
<feature type="transmembrane region" description="Helical" evidence="1">
    <location>
        <begin position="135"/>
        <end position="156"/>
    </location>
</feature>
<dbReference type="PANTHER" id="PTHR23028:SF53">
    <property type="entry name" value="ACYL_TRANSF_3 DOMAIN-CONTAINING PROTEIN"/>
    <property type="match status" value="1"/>
</dbReference>
<dbReference type="EMBL" id="CP034348">
    <property type="protein sequence ID" value="QGX98145.1"/>
    <property type="molecule type" value="Genomic_DNA"/>
</dbReference>
<dbReference type="KEGG" id="rom:EI983_07575"/>
<dbReference type="GO" id="GO:0016020">
    <property type="term" value="C:membrane"/>
    <property type="evidence" value="ECO:0007669"/>
    <property type="project" value="TreeGrafter"/>
</dbReference>
<dbReference type="GO" id="GO:0016747">
    <property type="term" value="F:acyltransferase activity, transferring groups other than amino-acyl groups"/>
    <property type="evidence" value="ECO:0007669"/>
    <property type="project" value="InterPro"/>
</dbReference>
<dbReference type="InterPro" id="IPR002656">
    <property type="entry name" value="Acyl_transf_3_dom"/>
</dbReference>
<keyword evidence="1" id="KW-0472">Membrane</keyword>
<keyword evidence="4" id="KW-0012">Acyltransferase</keyword>
<evidence type="ECO:0000259" key="3">
    <source>
        <dbReference type="Pfam" id="PF19040"/>
    </source>
</evidence>
<dbReference type="InterPro" id="IPR043968">
    <property type="entry name" value="SGNH"/>
</dbReference>
<keyword evidence="5" id="KW-1185">Reference proteome</keyword>
<keyword evidence="1" id="KW-0812">Transmembrane</keyword>
<feature type="transmembrane region" description="Helical" evidence="1">
    <location>
        <begin position="12"/>
        <end position="28"/>
    </location>
</feature>
<dbReference type="PANTHER" id="PTHR23028">
    <property type="entry name" value="ACETYLTRANSFERASE"/>
    <property type="match status" value="1"/>
</dbReference>
<feature type="transmembrane region" description="Helical" evidence="1">
    <location>
        <begin position="315"/>
        <end position="332"/>
    </location>
</feature>
<dbReference type="OrthoDB" id="9796461at2"/>
<feature type="transmembrane region" description="Helical" evidence="1">
    <location>
        <begin position="224"/>
        <end position="240"/>
    </location>
</feature>
<reference evidence="5" key="1">
    <citation type="submission" date="2018-12" db="EMBL/GenBank/DDBJ databases">
        <title>Complete genome sequence of Roseovarius sp. MME-070.</title>
        <authorList>
            <person name="Nam Y.-D."/>
            <person name="Kang J."/>
            <person name="Chung W.-H."/>
            <person name="Park Y.S."/>
        </authorList>
    </citation>
    <scope>NUCLEOTIDE SEQUENCE [LARGE SCALE GENOMIC DNA]</scope>
    <source>
        <strain evidence="5">MME-070</strain>
    </source>
</reference>
<dbReference type="RefSeq" id="WP_157706777.1">
    <property type="nucleotide sequence ID" value="NZ_CP034348.1"/>
</dbReference>
<gene>
    <name evidence="4" type="ORF">EI983_07575</name>
</gene>
<feature type="transmembrane region" description="Helical" evidence="1">
    <location>
        <begin position="347"/>
        <end position="366"/>
    </location>
</feature>
<feature type="transmembrane region" description="Helical" evidence="1">
    <location>
        <begin position="34"/>
        <end position="55"/>
    </location>
</feature>
<feature type="transmembrane region" description="Helical" evidence="1">
    <location>
        <begin position="76"/>
        <end position="95"/>
    </location>
</feature>
<evidence type="ECO:0000313" key="4">
    <source>
        <dbReference type="EMBL" id="QGX98145.1"/>
    </source>
</evidence>
<dbReference type="Pfam" id="PF19040">
    <property type="entry name" value="SGNH"/>
    <property type="match status" value="1"/>
</dbReference>
<dbReference type="Pfam" id="PF01757">
    <property type="entry name" value="Acyl_transf_3"/>
    <property type="match status" value="1"/>
</dbReference>
<proteinExistence type="predicted"/>
<feature type="transmembrane region" description="Helical" evidence="1">
    <location>
        <begin position="193"/>
        <end position="212"/>
    </location>
</feature>